<keyword evidence="6" id="KW-0472">Membrane</keyword>
<dbReference type="GO" id="GO:0051607">
    <property type="term" value="P:defense response to virus"/>
    <property type="evidence" value="ECO:0007669"/>
    <property type="project" value="TreeGrafter"/>
</dbReference>
<dbReference type="PANTHER" id="PTHR46096:SF1">
    <property type="entry name" value="PERFORIN 1.5"/>
    <property type="match status" value="1"/>
</dbReference>
<evidence type="ECO:0000256" key="2">
    <source>
        <dbReference type="ARBA" id="ARBA00004613"/>
    </source>
</evidence>
<reference evidence="11" key="4">
    <citation type="submission" date="2025-09" db="UniProtKB">
        <authorList>
            <consortium name="Ensembl"/>
        </authorList>
    </citation>
    <scope>IDENTIFICATION</scope>
    <source>
        <strain evidence="11">JP 163 A</strain>
    </source>
</reference>
<dbReference type="InterPro" id="IPR020863">
    <property type="entry name" value="MACPF_CS"/>
</dbReference>
<dbReference type="InterPro" id="IPR020864">
    <property type="entry name" value="MACPF"/>
</dbReference>
<comment type="subcellular location">
    <subcellularLocation>
        <location evidence="1">Membrane</location>
    </subcellularLocation>
    <subcellularLocation>
        <location evidence="2">Secreted</location>
    </subcellularLocation>
</comment>
<evidence type="ECO:0000313" key="11">
    <source>
        <dbReference type="Ensembl" id="ENSXMAP00000037114.1"/>
    </source>
</evidence>
<dbReference type="SMART" id="SM00239">
    <property type="entry name" value="C2"/>
    <property type="match status" value="1"/>
</dbReference>
<evidence type="ECO:0000259" key="10">
    <source>
        <dbReference type="PROSITE" id="PS51412"/>
    </source>
</evidence>
<dbReference type="PROSITE" id="PS50004">
    <property type="entry name" value="C2"/>
    <property type="match status" value="1"/>
</dbReference>
<sequence length="615" mass="69409">IVILLLVCSLLLLSVLLVHSSVLSCRIGTQSECDAAPFVPGHKMVGKGFDIVRLQIKRALVINVKTYLNPRETCILCSNPLQNHTYQKLPSSVVDWSASSQCSADIISSYHTTEPATTPTSSLNNRSKRTATFSAHTVSPATIMSRMEILFFSLSSDRSWLLKKLSNFVLVSSFILSPTPPLSAEFKRQLDILPSHYNYSTRNEYRKLINTYGTHYFRLVRTLAHTHCELVTDIFLQGSILKNFKPVLGKMKISHVPKSCMGVLLNQDSATNFSSGLHQHYSEVLGGDGWLGEFSISQNDSTAYMNWLRSLIEHPEVVSFSFRPLYQLVPNKLQQAEMKTAIEQYLKDTAVKKSLQEPDCEGSTPNLSSDCCPLYASRGNLSVTIVRGWNLYGDVIGKTDGYAKMFYGSISHQTQVIISDEPQWNAEFDLGKVDTSLALKIEVWDQDWKYHDLLIECMNDVLLLDFCARHGLSITNTVFKLKGVHMCTWHQDTLGCSSMIDFVIVSSDLRPNVLDTQVKRGTELSTDHYLVVSWLRWWGRKPVRPGKRKRVVRVCWERLAESPVRRSFNSHLRQSFEHVPGRWGTWSLSGPCSVPLLSRHRLSILVHHPASWGGG</sequence>
<dbReference type="Proteomes" id="UP000002852">
    <property type="component" value="Unassembled WGS sequence"/>
</dbReference>
<dbReference type="Gene3D" id="2.60.40.150">
    <property type="entry name" value="C2 domain"/>
    <property type="match status" value="1"/>
</dbReference>
<dbReference type="GeneTree" id="ENSGT00530000063725"/>
<dbReference type="InParanoid" id="A0A3B5R1C1"/>
<reference evidence="11" key="3">
    <citation type="submission" date="2025-08" db="UniProtKB">
        <authorList>
            <consortium name="Ensembl"/>
        </authorList>
    </citation>
    <scope>IDENTIFICATION</scope>
    <source>
        <strain evidence="11">JP 163 A</strain>
    </source>
</reference>
<dbReference type="GO" id="GO:0022829">
    <property type="term" value="F:wide pore channel activity"/>
    <property type="evidence" value="ECO:0007669"/>
    <property type="project" value="TreeGrafter"/>
</dbReference>
<dbReference type="AlphaFoldDB" id="A0A3B5R1C1"/>
<keyword evidence="7" id="KW-1015">Disulfide bond</keyword>
<dbReference type="InterPro" id="IPR035892">
    <property type="entry name" value="C2_domain_sf"/>
</dbReference>
<accession>A0A3B5R1C1</accession>
<dbReference type="InterPro" id="IPR052784">
    <property type="entry name" value="Perforin-1_pore-forming"/>
</dbReference>
<feature type="domain" description="C2" evidence="9">
    <location>
        <begin position="361"/>
        <end position="476"/>
    </location>
</feature>
<evidence type="ECO:0000256" key="4">
    <source>
        <dbReference type="ARBA" id="ARBA00022525"/>
    </source>
</evidence>
<dbReference type="Pfam" id="PF01823">
    <property type="entry name" value="MACPF"/>
    <property type="match status" value="1"/>
</dbReference>
<feature type="domain" description="MACPF" evidence="10">
    <location>
        <begin position="29"/>
        <end position="357"/>
    </location>
</feature>
<dbReference type="SUPFAM" id="SSF49562">
    <property type="entry name" value="C2 domain (Calcium/lipid-binding domain, CaLB)"/>
    <property type="match status" value="1"/>
</dbReference>
<evidence type="ECO:0000259" key="9">
    <source>
        <dbReference type="PROSITE" id="PS50004"/>
    </source>
</evidence>
<evidence type="ECO:0000256" key="6">
    <source>
        <dbReference type="ARBA" id="ARBA00023136"/>
    </source>
</evidence>
<evidence type="ECO:0000256" key="7">
    <source>
        <dbReference type="ARBA" id="ARBA00023157"/>
    </source>
</evidence>
<reference evidence="12" key="1">
    <citation type="submission" date="2012-01" db="EMBL/GenBank/DDBJ databases">
        <authorList>
            <person name="Walter R."/>
            <person name="Schartl M."/>
            <person name="Warren W."/>
        </authorList>
    </citation>
    <scope>NUCLEOTIDE SEQUENCE [LARGE SCALE GENOMIC DNA]</scope>
    <source>
        <strain evidence="12">JP 163 A</strain>
    </source>
</reference>
<dbReference type="GO" id="GO:0031640">
    <property type="term" value="P:killing of cells of another organism"/>
    <property type="evidence" value="ECO:0007669"/>
    <property type="project" value="UniProtKB-KW"/>
</dbReference>
<evidence type="ECO:0000256" key="3">
    <source>
        <dbReference type="ARBA" id="ARBA00009214"/>
    </source>
</evidence>
<dbReference type="GO" id="GO:0005576">
    <property type="term" value="C:extracellular region"/>
    <property type="evidence" value="ECO:0007669"/>
    <property type="project" value="UniProtKB-SubCell"/>
</dbReference>
<keyword evidence="12" id="KW-1185">Reference proteome</keyword>
<evidence type="ECO:0000256" key="8">
    <source>
        <dbReference type="SAM" id="SignalP"/>
    </source>
</evidence>
<dbReference type="GO" id="GO:0001913">
    <property type="term" value="P:T cell mediated cytotoxicity"/>
    <property type="evidence" value="ECO:0007669"/>
    <property type="project" value="TreeGrafter"/>
</dbReference>
<dbReference type="Ensembl" id="ENSXMAT00000042519.1">
    <property type="protein sequence ID" value="ENSXMAP00000037114.1"/>
    <property type="gene ID" value="ENSXMAG00000021553.1"/>
</dbReference>
<dbReference type="PANTHER" id="PTHR46096">
    <property type="entry name" value="PERFORIN-1"/>
    <property type="match status" value="1"/>
</dbReference>
<keyword evidence="4" id="KW-0964">Secreted</keyword>
<dbReference type="PROSITE" id="PS00279">
    <property type="entry name" value="MACPF_1"/>
    <property type="match status" value="1"/>
</dbReference>
<dbReference type="Pfam" id="PF00168">
    <property type="entry name" value="C2"/>
    <property type="match status" value="1"/>
</dbReference>
<evidence type="ECO:0000256" key="5">
    <source>
        <dbReference type="ARBA" id="ARBA00022852"/>
    </source>
</evidence>
<dbReference type="GO" id="GO:0016020">
    <property type="term" value="C:membrane"/>
    <property type="evidence" value="ECO:0007669"/>
    <property type="project" value="UniProtKB-SubCell"/>
</dbReference>
<evidence type="ECO:0000256" key="1">
    <source>
        <dbReference type="ARBA" id="ARBA00004370"/>
    </source>
</evidence>
<evidence type="ECO:0000313" key="12">
    <source>
        <dbReference type="Proteomes" id="UP000002852"/>
    </source>
</evidence>
<feature type="chain" id="PRO_5017476011" evidence="8">
    <location>
        <begin position="21"/>
        <end position="615"/>
    </location>
</feature>
<protein>
    <submittedName>
        <fullName evidence="11">Perforin-1-like</fullName>
    </submittedName>
</protein>
<dbReference type="PROSITE" id="PS51412">
    <property type="entry name" value="MACPF_2"/>
    <property type="match status" value="1"/>
</dbReference>
<organism evidence="11 12">
    <name type="scientific">Xiphophorus maculatus</name>
    <name type="common">Southern platyfish</name>
    <name type="synonym">Platypoecilus maculatus</name>
    <dbReference type="NCBI Taxonomy" id="8083"/>
    <lineage>
        <taxon>Eukaryota</taxon>
        <taxon>Metazoa</taxon>
        <taxon>Chordata</taxon>
        <taxon>Craniata</taxon>
        <taxon>Vertebrata</taxon>
        <taxon>Euteleostomi</taxon>
        <taxon>Actinopterygii</taxon>
        <taxon>Neopterygii</taxon>
        <taxon>Teleostei</taxon>
        <taxon>Neoteleostei</taxon>
        <taxon>Acanthomorphata</taxon>
        <taxon>Ovalentaria</taxon>
        <taxon>Atherinomorphae</taxon>
        <taxon>Cyprinodontiformes</taxon>
        <taxon>Poeciliidae</taxon>
        <taxon>Poeciliinae</taxon>
        <taxon>Xiphophorus</taxon>
    </lineage>
</organism>
<proteinExistence type="inferred from homology"/>
<dbReference type="SMART" id="SM00457">
    <property type="entry name" value="MACPF"/>
    <property type="match status" value="1"/>
</dbReference>
<name>A0A3B5R1C1_XIPMA</name>
<comment type="similarity">
    <text evidence="3">Belongs to the complement C6/C7/C8/C9 family.</text>
</comment>
<reference evidence="12" key="2">
    <citation type="journal article" date="2013" name="Nat. Genet.">
        <title>The genome of the platyfish, Xiphophorus maculatus, provides insights into evolutionary adaptation and several complex traits.</title>
        <authorList>
            <person name="Schartl M."/>
            <person name="Walter R.B."/>
            <person name="Shen Y."/>
            <person name="Garcia T."/>
            <person name="Catchen J."/>
            <person name="Amores A."/>
            <person name="Braasch I."/>
            <person name="Chalopin D."/>
            <person name="Volff J.N."/>
            <person name="Lesch K.P."/>
            <person name="Bisazza A."/>
            <person name="Minx P."/>
            <person name="Hillier L."/>
            <person name="Wilson R.K."/>
            <person name="Fuerstenberg S."/>
            <person name="Boore J."/>
            <person name="Searle S."/>
            <person name="Postlethwait J.H."/>
            <person name="Warren W.C."/>
        </authorList>
    </citation>
    <scope>NUCLEOTIDE SEQUENCE [LARGE SCALE GENOMIC DNA]</scope>
    <source>
        <strain evidence="12">JP 163 A</strain>
    </source>
</reference>
<feature type="signal peptide" evidence="8">
    <location>
        <begin position="1"/>
        <end position="20"/>
    </location>
</feature>
<keyword evidence="5" id="KW-0204">Cytolysis</keyword>
<keyword evidence="8" id="KW-0732">Signal</keyword>
<dbReference type="InterPro" id="IPR000008">
    <property type="entry name" value="C2_dom"/>
</dbReference>
<dbReference type="GO" id="GO:0001771">
    <property type="term" value="P:immunological synapse formation"/>
    <property type="evidence" value="ECO:0007669"/>
    <property type="project" value="TreeGrafter"/>
</dbReference>